<keyword evidence="8" id="KW-0969">Cilium</keyword>
<comment type="subcellular location">
    <subcellularLocation>
        <location evidence="1">Cell membrane</location>
        <topology evidence="1">Multi-pass membrane protein</topology>
    </subcellularLocation>
</comment>
<reference evidence="8 9" key="1">
    <citation type="submission" date="2019-02" db="EMBL/GenBank/DDBJ databases">
        <title>Deep-cultivation of Planctomycetes and their phenomic and genomic characterization uncovers novel biology.</title>
        <authorList>
            <person name="Wiegand S."/>
            <person name="Jogler M."/>
            <person name="Boedeker C."/>
            <person name="Pinto D."/>
            <person name="Vollmers J."/>
            <person name="Rivas-Marin E."/>
            <person name="Kohn T."/>
            <person name="Peeters S.H."/>
            <person name="Heuer A."/>
            <person name="Rast P."/>
            <person name="Oberbeckmann S."/>
            <person name="Bunk B."/>
            <person name="Jeske O."/>
            <person name="Meyerdierks A."/>
            <person name="Storesund J.E."/>
            <person name="Kallscheuer N."/>
            <person name="Luecker S."/>
            <person name="Lage O.M."/>
            <person name="Pohl T."/>
            <person name="Merkel B.J."/>
            <person name="Hornburger P."/>
            <person name="Mueller R.-W."/>
            <person name="Bruemmer F."/>
            <person name="Labrenz M."/>
            <person name="Spormann A.M."/>
            <person name="Op den Camp H."/>
            <person name="Overmann J."/>
            <person name="Amann R."/>
            <person name="Jetten M.S.M."/>
            <person name="Mascher T."/>
            <person name="Medema M.H."/>
            <person name="Devos D.P."/>
            <person name="Kaster A.-K."/>
            <person name="Ovreas L."/>
            <person name="Rohde M."/>
            <person name="Galperin M.Y."/>
            <person name="Jogler C."/>
        </authorList>
    </citation>
    <scope>NUCLEOTIDE SEQUENCE [LARGE SCALE GENOMIC DNA]</scope>
    <source>
        <strain evidence="8 9">Pla133</strain>
    </source>
</reference>
<evidence type="ECO:0000256" key="2">
    <source>
        <dbReference type="ARBA" id="ARBA00006156"/>
    </source>
</evidence>
<keyword evidence="6 7" id="KW-0472">Membrane</keyword>
<evidence type="ECO:0000313" key="9">
    <source>
        <dbReference type="Proteomes" id="UP000316921"/>
    </source>
</evidence>
<dbReference type="GO" id="GO:0005886">
    <property type="term" value="C:plasma membrane"/>
    <property type="evidence" value="ECO:0007669"/>
    <property type="project" value="UniProtKB-SubCell"/>
</dbReference>
<evidence type="ECO:0000256" key="1">
    <source>
        <dbReference type="ARBA" id="ARBA00004651"/>
    </source>
</evidence>
<name>A0A518BSQ6_9BACT</name>
<keyword evidence="9" id="KW-1185">Reference proteome</keyword>
<proteinExistence type="inferred from homology"/>
<dbReference type="PIRSF" id="PIRSF004669">
    <property type="entry name" value="FliQ"/>
    <property type="match status" value="1"/>
</dbReference>
<evidence type="ECO:0000313" key="8">
    <source>
        <dbReference type="EMBL" id="QDU70007.1"/>
    </source>
</evidence>
<dbReference type="GO" id="GO:0009306">
    <property type="term" value="P:protein secretion"/>
    <property type="evidence" value="ECO:0007669"/>
    <property type="project" value="InterPro"/>
</dbReference>
<dbReference type="AlphaFoldDB" id="A0A518BSQ6"/>
<dbReference type="Pfam" id="PF01313">
    <property type="entry name" value="Bac_export_3"/>
    <property type="match status" value="1"/>
</dbReference>
<evidence type="ECO:0000256" key="6">
    <source>
        <dbReference type="ARBA" id="ARBA00023136"/>
    </source>
</evidence>
<keyword evidence="4 7" id="KW-0812">Transmembrane</keyword>
<organism evidence="8 9">
    <name type="scientific">Engelhardtia mirabilis</name>
    <dbReference type="NCBI Taxonomy" id="2528011"/>
    <lineage>
        <taxon>Bacteria</taxon>
        <taxon>Pseudomonadati</taxon>
        <taxon>Planctomycetota</taxon>
        <taxon>Planctomycetia</taxon>
        <taxon>Planctomycetia incertae sedis</taxon>
        <taxon>Engelhardtia</taxon>
    </lineage>
</organism>
<dbReference type="PRINTS" id="PR00952">
    <property type="entry name" value="TYPE3IMQPROT"/>
</dbReference>
<dbReference type="PANTHER" id="PTHR34040:SF2">
    <property type="entry name" value="FLAGELLAR BIOSYNTHETIC PROTEIN FLIQ"/>
    <property type="match status" value="1"/>
</dbReference>
<sequence length="91" mass="9818">MELDLKVVDLARDMMIVTIMLSAPVLLCGMAVGLLVSLFQALTSIQEQTLSLVPKMLAVILVTLVLLAPALSLLRDYASEIFGQIKVFGLS</sequence>
<feature type="transmembrane region" description="Helical" evidence="7">
    <location>
        <begin position="56"/>
        <end position="74"/>
    </location>
</feature>
<dbReference type="PANTHER" id="PTHR34040">
    <property type="entry name" value="FLAGELLAR BIOSYNTHETIC PROTEIN FLIQ"/>
    <property type="match status" value="1"/>
</dbReference>
<gene>
    <name evidence="8" type="primary">fliQ</name>
    <name evidence="8" type="ORF">Pla133_51300</name>
</gene>
<keyword evidence="5 7" id="KW-1133">Transmembrane helix</keyword>
<dbReference type="KEGG" id="pbap:Pla133_51300"/>
<dbReference type="Proteomes" id="UP000316921">
    <property type="component" value="Chromosome"/>
</dbReference>
<keyword evidence="8" id="KW-0966">Cell projection</keyword>
<feature type="transmembrane region" description="Helical" evidence="7">
    <location>
        <begin position="15"/>
        <end position="36"/>
    </location>
</feature>
<comment type="similarity">
    <text evidence="2">Belongs to the FliQ/MopD/SpaQ family.</text>
</comment>
<dbReference type="EMBL" id="CP036287">
    <property type="protein sequence ID" value="QDU70007.1"/>
    <property type="molecule type" value="Genomic_DNA"/>
</dbReference>
<evidence type="ECO:0000256" key="5">
    <source>
        <dbReference type="ARBA" id="ARBA00022989"/>
    </source>
</evidence>
<accession>A0A518BSQ6</accession>
<evidence type="ECO:0000256" key="4">
    <source>
        <dbReference type="ARBA" id="ARBA00022692"/>
    </source>
</evidence>
<dbReference type="RefSeq" id="WP_145070440.1">
    <property type="nucleotide sequence ID" value="NZ_CP036287.1"/>
</dbReference>
<protein>
    <submittedName>
        <fullName evidence="8">Flagellar biosynthetic protein FliQ</fullName>
    </submittedName>
</protein>
<keyword evidence="3" id="KW-1003">Cell membrane</keyword>
<evidence type="ECO:0000256" key="7">
    <source>
        <dbReference type="SAM" id="Phobius"/>
    </source>
</evidence>
<dbReference type="InterPro" id="IPR002191">
    <property type="entry name" value="Bac_export_3"/>
</dbReference>
<keyword evidence="8" id="KW-0282">Flagellum</keyword>
<evidence type="ECO:0000256" key="3">
    <source>
        <dbReference type="ARBA" id="ARBA00022475"/>
    </source>
</evidence>